<sequence>MFRLNWASICSGGIQGQLSLNQSAKVGTDSATGNRKSYTFIRLWDESEQLHAMTKMNGKIFSTRLICICPEANKKNVGGYMQDSYQLLFDNKTEEPAKKAEQLREFLFHVNMVVQMTGGKPYTRELFEEVKKMKLHNDSLEVSSLLGDLKQEVAVLKEQLQRFSFKEEHSLEKQLEEVRTAQSEAESKIRELKDSLEKVQRETEELTVKHHSYICYKCQRHVSSHEDIISTKFQSKKGKAFLFAHVRNVVVGTNEEKHLTAFTQLMTYTVWIATRYWTGSMNKLLSHRRSTRKGNSYLSYEKLLKTIGNS</sequence>
<dbReference type="InterPro" id="IPR006703">
    <property type="entry name" value="G_AIG1"/>
</dbReference>
<dbReference type="EMBL" id="JAIVGD010000001">
    <property type="protein sequence ID" value="KAH0783967.1"/>
    <property type="molecule type" value="Genomic_DNA"/>
</dbReference>
<dbReference type="Pfam" id="PF04548">
    <property type="entry name" value="AIG1"/>
    <property type="match status" value="1"/>
</dbReference>
<protein>
    <recommendedName>
        <fullName evidence="3">Yippee domain-containing protein</fullName>
    </recommendedName>
</protein>
<organism evidence="4 5">
    <name type="scientific">Solanum tuberosum</name>
    <name type="common">Potato</name>
    <dbReference type="NCBI Taxonomy" id="4113"/>
    <lineage>
        <taxon>Eukaryota</taxon>
        <taxon>Viridiplantae</taxon>
        <taxon>Streptophyta</taxon>
        <taxon>Embryophyta</taxon>
        <taxon>Tracheophyta</taxon>
        <taxon>Spermatophyta</taxon>
        <taxon>Magnoliopsida</taxon>
        <taxon>eudicotyledons</taxon>
        <taxon>Gunneridae</taxon>
        <taxon>Pentapetalae</taxon>
        <taxon>asterids</taxon>
        <taxon>lamiids</taxon>
        <taxon>Solanales</taxon>
        <taxon>Solanaceae</taxon>
        <taxon>Solanoideae</taxon>
        <taxon>Solaneae</taxon>
        <taxon>Solanum</taxon>
    </lineage>
</organism>
<reference evidence="4 5" key="1">
    <citation type="journal article" date="2021" name="bioRxiv">
        <title>Chromosome-scale and haplotype-resolved genome assembly of a tetraploid potato cultivar.</title>
        <authorList>
            <person name="Sun H."/>
            <person name="Jiao W.-B."/>
            <person name="Krause K."/>
            <person name="Campoy J.A."/>
            <person name="Goel M."/>
            <person name="Folz-Donahue K."/>
            <person name="Kukat C."/>
            <person name="Huettel B."/>
            <person name="Schneeberger K."/>
        </authorList>
    </citation>
    <scope>NUCLEOTIDE SEQUENCE [LARGE SCALE GENOMIC DNA]</scope>
    <source>
        <strain evidence="4">SolTubOtavaFocal</strain>
        <tissue evidence="4">Leaves</tissue>
    </source>
</reference>
<proteinExistence type="predicted"/>
<dbReference type="PROSITE" id="PS51792">
    <property type="entry name" value="YIPPEE"/>
    <property type="match status" value="1"/>
</dbReference>
<dbReference type="Gene3D" id="3.40.50.300">
    <property type="entry name" value="P-loop containing nucleotide triphosphate hydrolases"/>
    <property type="match status" value="1"/>
</dbReference>
<name>A0ABQ7WT78_SOLTU</name>
<keyword evidence="1" id="KW-0547">Nucleotide-binding</keyword>
<feature type="domain" description="Yippee" evidence="3">
    <location>
        <begin position="211"/>
        <end position="307"/>
    </location>
</feature>
<dbReference type="InterPro" id="IPR027417">
    <property type="entry name" value="P-loop_NTPase"/>
</dbReference>
<dbReference type="InterPro" id="IPR035979">
    <property type="entry name" value="RBD_domain_sf"/>
</dbReference>
<evidence type="ECO:0000256" key="1">
    <source>
        <dbReference type="ARBA" id="ARBA00022741"/>
    </source>
</evidence>
<keyword evidence="5" id="KW-1185">Reference proteome</keyword>
<evidence type="ECO:0000259" key="3">
    <source>
        <dbReference type="PROSITE" id="PS51792"/>
    </source>
</evidence>
<dbReference type="InterPro" id="IPR039058">
    <property type="entry name" value="Yippee_fam"/>
</dbReference>
<feature type="coiled-coil region" evidence="2">
    <location>
        <begin position="168"/>
        <end position="209"/>
    </location>
</feature>
<dbReference type="Proteomes" id="UP000826656">
    <property type="component" value="Unassembled WGS sequence"/>
</dbReference>
<dbReference type="PANTHER" id="PTHR13848">
    <property type="entry name" value="PROTEIN YIPPEE-LIKE CG15309-RELATED"/>
    <property type="match status" value="1"/>
</dbReference>
<evidence type="ECO:0000313" key="4">
    <source>
        <dbReference type="EMBL" id="KAH0783967.1"/>
    </source>
</evidence>
<dbReference type="SUPFAM" id="SSF54928">
    <property type="entry name" value="RNA-binding domain, RBD"/>
    <property type="match status" value="1"/>
</dbReference>
<comment type="caution">
    <text evidence="4">The sequence shown here is derived from an EMBL/GenBank/DDBJ whole genome shotgun (WGS) entry which is preliminary data.</text>
</comment>
<evidence type="ECO:0000256" key="2">
    <source>
        <dbReference type="SAM" id="Coils"/>
    </source>
</evidence>
<accession>A0ABQ7WT78</accession>
<evidence type="ECO:0000313" key="5">
    <source>
        <dbReference type="Proteomes" id="UP000826656"/>
    </source>
</evidence>
<dbReference type="InterPro" id="IPR034751">
    <property type="entry name" value="Yippee"/>
</dbReference>
<keyword evidence="2" id="KW-0175">Coiled coil</keyword>
<gene>
    <name evidence="4" type="ORF">KY290_003565</name>
</gene>